<accession>A0A9D4FQ35</accession>
<feature type="region of interest" description="Disordered" evidence="1">
    <location>
        <begin position="17"/>
        <end position="53"/>
    </location>
</feature>
<organism evidence="2 3">
    <name type="scientific">Dreissena polymorpha</name>
    <name type="common">Zebra mussel</name>
    <name type="synonym">Mytilus polymorpha</name>
    <dbReference type="NCBI Taxonomy" id="45954"/>
    <lineage>
        <taxon>Eukaryota</taxon>
        <taxon>Metazoa</taxon>
        <taxon>Spiralia</taxon>
        <taxon>Lophotrochozoa</taxon>
        <taxon>Mollusca</taxon>
        <taxon>Bivalvia</taxon>
        <taxon>Autobranchia</taxon>
        <taxon>Heteroconchia</taxon>
        <taxon>Euheterodonta</taxon>
        <taxon>Imparidentia</taxon>
        <taxon>Neoheterodontei</taxon>
        <taxon>Myida</taxon>
        <taxon>Dreissenoidea</taxon>
        <taxon>Dreissenidae</taxon>
        <taxon>Dreissena</taxon>
    </lineage>
</organism>
<dbReference type="EMBL" id="JAIWYP010000007">
    <property type="protein sequence ID" value="KAH3802885.1"/>
    <property type="molecule type" value="Genomic_DNA"/>
</dbReference>
<name>A0A9D4FQ35_DREPO</name>
<reference evidence="2" key="2">
    <citation type="submission" date="2020-11" db="EMBL/GenBank/DDBJ databases">
        <authorList>
            <person name="McCartney M.A."/>
            <person name="Auch B."/>
            <person name="Kono T."/>
            <person name="Mallez S."/>
            <person name="Becker A."/>
            <person name="Gohl D.M."/>
            <person name="Silverstein K.A.T."/>
            <person name="Koren S."/>
            <person name="Bechman K.B."/>
            <person name="Herman A."/>
            <person name="Abrahante J.E."/>
            <person name="Garbe J."/>
        </authorList>
    </citation>
    <scope>NUCLEOTIDE SEQUENCE</scope>
    <source>
        <strain evidence="2">Duluth1</strain>
        <tissue evidence="2">Whole animal</tissue>
    </source>
</reference>
<sequence>MDDDCDYDEFFVQPYMYEPELSDSQSEFSDSDSDSEVNFTDAQDDHRAGNTDW</sequence>
<protein>
    <submittedName>
        <fullName evidence="2">Uncharacterized protein</fullName>
    </submittedName>
</protein>
<evidence type="ECO:0000313" key="2">
    <source>
        <dbReference type="EMBL" id="KAH3802885.1"/>
    </source>
</evidence>
<gene>
    <name evidence="2" type="ORF">DPMN_156581</name>
</gene>
<feature type="compositionally biased region" description="Basic and acidic residues" evidence="1">
    <location>
        <begin position="43"/>
        <end position="53"/>
    </location>
</feature>
<evidence type="ECO:0000256" key="1">
    <source>
        <dbReference type="SAM" id="MobiDB-lite"/>
    </source>
</evidence>
<keyword evidence="3" id="KW-1185">Reference proteome</keyword>
<comment type="caution">
    <text evidence="2">The sequence shown here is derived from an EMBL/GenBank/DDBJ whole genome shotgun (WGS) entry which is preliminary data.</text>
</comment>
<dbReference type="AlphaFoldDB" id="A0A9D4FQ35"/>
<dbReference type="Proteomes" id="UP000828390">
    <property type="component" value="Unassembled WGS sequence"/>
</dbReference>
<reference evidence="2" key="1">
    <citation type="journal article" date="2019" name="bioRxiv">
        <title>The Genome of the Zebra Mussel, Dreissena polymorpha: A Resource for Invasive Species Research.</title>
        <authorList>
            <person name="McCartney M.A."/>
            <person name="Auch B."/>
            <person name="Kono T."/>
            <person name="Mallez S."/>
            <person name="Zhang Y."/>
            <person name="Obille A."/>
            <person name="Becker A."/>
            <person name="Abrahante J.E."/>
            <person name="Garbe J."/>
            <person name="Badalamenti J.P."/>
            <person name="Herman A."/>
            <person name="Mangelson H."/>
            <person name="Liachko I."/>
            <person name="Sullivan S."/>
            <person name="Sone E.D."/>
            <person name="Koren S."/>
            <person name="Silverstein K.A.T."/>
            <person name="Beckman K.B."/>
            <person name="Gohl D.M."/>
        </authorList>
    </citation>
    <scope>NUCLEOTIDE SEQUENCE</scope>
    <source>
        <strain evidence="2">Duluth1</strain>
        <tissue evidence="2">Whole animal</tissue>
    </source>
</reference>
<proteinExistence type="predicted"/>
<evidence type="ECO:0000313" key="3">
    <source>
        <dbReference type="Proteomes" id="UP000828390"/>
    </source>
</evidence>